<reference evidence="1 2" key="1">
    <citation type="journal article" date="2010" name="Nature">
        <title>Genome sequencing and analysis of the model grass Brachypodium distachyon.</title>
        <authorList>
            <consortium name="International Brachypodium Initiative"/>
        </authorList>
    </citation>
    <scope>NUCLEOTIDE SEQUENCE [LARGE SCALE GENOMIC DNA]</scope>
    <source>
        <strain evidence="1 2">Bd21</strain>
    </source>
</reference>
<proteinExistence type="predicted"/>
<evidence type="ECO:0000313" key="1">
    <source>
        <dbReference type="EMBL" id="PNT70796.1"/>
    </source>
</evidence>
<keyword evidence="3" id="KW-1185">Reference proteome</keyword>
<accession>A0A2K2D933</accession>
<reference evidence="1" key="2">
    <citation type="submission" date="2017-06" db="EMBL/GenBank/DDBJ databases">
        <title>WGS assembly of Brachypodium distachyon.</title>
        <authorList>
            <consortium name="The International Brachypodium Initiative"/>
            <person name="Lucas S."/>
            <person name="Harmon-Smith M."/>
            <person name="Lail K."/>
            <person name="Tice H."/>
            <person name="Grimwood J."/>
            <person name="Bruce D."/>
            <person name="Barry K."/>
            <person name="Shu S."/>
            <person name="Lindquist E."/>
            <person name="Wang M."/>
            <person name="Pitluck S."/>
            <person name="Vogel J.P."/>
            <person name="Garvin D.F."/>
            <person name="Mockler T.C."/>
            <person name="Schmutz J."/>
            <person name="Rokhsar D."/>
            <person name="Bevan M.W."/>
        </authorList>
    </citation>
    <scope>NUCLEOTIDE SEQUENCE</scope>
    <source>
        <strain evidence="1">Bd21</strain>
    </source>
</reference>
<gene>
    <name evidence="1" type="ORF">BRADI_2g18232v3</name>
</gene>
<dbReference type="InParanoid" id="A0A2K2D933"/>
<dbReference type="EnsemblPlants" id="PNT70796">
    <property type="protein sequence ID" value="PNT70796"/>
    <property type="gene ID" value="BRADI_2g18232v3"/>
</dbReference>
<reference evidence="2" key="3">
    <citation type="submission" date="2018-08" db="UniProtKB">
        <authorList>
            <consortium name="EnsemblPlants"/>
        </authorList>
    </citation>
    <scope>IDENTIFICATION</scope>
    <source>
        <strain evidence="2">cv. Bd21</strain>
    </source>
</reference>
<dbReference type="EMBL" id="CM000881">
    <property type="protein sequence ID" value="PNT70796.1"/>
    <property type="molecule type" value="Genomic_DNA"/>
</dbReference>
<dbReference type="AlphaFoldDB" id="A0A2K2D933"/>
<organism evidence="1">
    <name type="scientific">Brachypodium distachyon</name>
    <name type="common">Purple false brome</name>
    <name type="synonym">Trachynia distachya</name>
    <dbReference type="NCBI Taxonomy" id="15368"/>
    <lineage>
        <taxon>Eukaryota</taxon>
        <taxon>Viridiplantae</taxon>
        <taxon>Streptophyta</taxon>
        <taxon>Embryophyta</taxon>
        <taxon>Tracheophyta</taxon>
        <taxon>Spermatophyta</taxon>
        <taxon>Magnoliopsida</taxon>
        <taxon>Liliopsida</taxon>
        <taxon>Poales</taxon>
        <taxon>Poaceae</taxon>
        <taxon>BOP clade</taxon>
        <taxon>Pooideae</taxon>
        <taxon>Stipodae</taxon>
        <taxon>Brachypodieae</taxon>
        <taxon>Brachypodium</taxon>
    </lineage>
</organism>
<dbReference type="Proteomes" id="UP000008810">
    <property type="component" value="Chromosome 2"/>
</dbReference>
<evidence type="ECO:0000313" key="2">
    <source>
        <dbReference type="EnsemblPlants" id="PNT70796"/>
    </source>
</evidence>
<name>A0A2K2D933_BRADI</name>
<sequence>MPLEVCTHSSPRALPTSCRLAETPPPSLVVSPVRYPSFVPSKFGEPIQKAEKIGWEGRAPFHTILLLRTPRPTTSRFRYVHAASTMLEFGGSDQFKIKFNKF</sequence>
<dbReference type="Gramene" id="PNT70796">
    <property type="protein sequence ID" value="PNT70796"/>
    <property type="gene ID" value="BRADI_2g18232v3"/>
</dbReference>
<evidence type="ECO:0000313" key="3">
    <source>
        <dbReference type="Proteomes" id="UP000008810"/>
    </source>
</evidence>
<protein>
    <submittedName>
        <fullName evidence="1 2">Uncharacterized protein</fullName>
    </submittedName>
</protein>